<name>A0A1A0H937_9ASCO</name>
<accession>A0A1A0H937</accession>
<evidence type="ECO:0000313" key="1">
    <source>
        <dbReference type="EMBL" id="OBA20639.1"/>
    </source>
</evidence>
<dbReference type="GeneID" id="30028253"/>
<keyword evidence="2" id="KW-1185">Reference proteome</keyword>
<reference evidence="1 2" key="1">
    <citation type="submission" date="2016-05" db="EMBL/GenBank/DDBJ databases">
        <title>Comparative genomics of biotechnologically important yeasts.</title>
        <authorList>
            <consortium name="DOE Joint Genome Institute"/>
            <person name="Riley R."/>
            <person name="Haridas S."/>
            <person name="Wolfe K.H."/>
            <person name="Lopes M.R."/>
            <person name="Hittinger C.T."/>
            <person name="Goker M."/>
            <person name="Salamov A."/>
            <person name="Wisecaver J."/>
            <person name="Long T.M."/>
            <person name="Aerts A.L."/>
            <person name="Barry K."/>
            <person name="Choi C."/>
            <person name="Clum A."/>
            <person name="Coughlan A.Y."/>
            <person name="Deshpande S."/>
            <person name="Douglass A.P."/>
            <person name="Hanson S.J."/>
            <person name="Klenk H.-P."/>
            <person name="LaButti K."/>
            <person name="Lapidus A."/>
            <person name="Lindquist E."/>
            <person name="Lipzen A."/>
            <person name="Meier-kolthoff J.P."/>
            <person name="Ohm R.A."/>
            <person name="Otillar R.P."/>
            <person name="Pangilinan J."/>
            <person name="Peng Y."/>
            <person name="Rokas A."/>
            <person name="Rosa C.A."/>
            <person name="Scheuner C."/>
            <person name="Sibirny A.A."/>
            <person name="Slot J.C."/>
            <person name="Stielow J.B."/>
            <person name="Sun H."/>
            <person name="Kurtzman C.P."/>
            <person name="Blackwell M."/>
            <person name="Grigoriev I.V."/>
            <person name="Jeffries T.W."/>
        </authorList>
    </citation>
    <scope>NUCLEOTIDE SEQUENCE [LARGE SCALE GENOMIC DNA]</scope>
    <source>
        <strain evidence="1 2">NRRL YB-4993</strain>
    </source>
</reference>
<proteinExistence type="predicted"/>
<evidence type="ECO:0000313" key="2">
    <source>
        <dbReference type="Proteomes" id="UP000092555"/>
    </source>
</evidence>
<dbReference type="RefSeq" id="XP_018711161.1">
    <property type="nucleotide sequence ID" value="XM_018855277.1"/>
</dbReference>
<feature type="non-terminal residue" evidence="1">
    <location>
        <position position="1"/>
    </location>
</feature>
<comment type="caution">
    <text evidence="1">The sequence shown here is derived from an EMBL/GenBank/DDBJ whole genome shotgun (WGS) entry which is preliminary data.</text>
</comment>
<dbReference type="EMBL" id="LXTC01000004">
    <property type="protein sequence ID" value="OBA20639.1"/>
    <property type="molecule type" value="Genomic_DNA"/>
</dbReference>
<sequence>KVKKGSSVRELFYTPVFKSLFLTLVLGSAVVEATKNRKAIDSLRTAYDARFGVLKSATEKIRLRQPVDVAAELKLANSLTRNMYNSVTDVQLDDQFESFLNMAEED</sequence>
<gene>
    <name evidence="1" type="ORF">METBIDRAFT_24275</name>
</gene>
<feature type="non-terminal residue" evidence="1">
    <location>
        <position position="106"/>
    </location>
</feature>
<protein>
    <submittedName>
        <fullName evidence="1">Uncharacterized protein</fullName>
    </submittedName>
</protein>
<dbReference type="Proteomes" id="UP000092555">
    <property type="component" value="Unassembled WGS sequence"/>
</dbReference>
<dbReference type="AlphaFoldDB" id="A0A1A0H937"/>
<organism evidence="1 2">
    <name type="scientific">Metschnikowia bicuspidata var. bicuspidata NRRL YB-4993</name>
    <dbReference type="NCBI Taxonomy" id="869754"/>
    <lineage>
        <taxon>Eukaryota</taxon>
        <taxon>Fungi</taxon>
        <taxon>Dikarya</taxon>
        <taxon>Ascomycota</taxon>
        <taxon>Saccharomycotina</taxon>
        <taxon>Pichiomycetes</taxon>
        <taxon>Metschnikowiaceae</taxon>
        <taxon>Metschnikowia</taxon>
    </lineage>
</organism>
<dbReference type="OrthoDB" id="2253354at2759"/>